<sequence>MNSWAYIALLGSVVAVFASMMPRRSHVQDQGATMKEFDESLGHFMGEMEQENKELLSLLAALKNNQASDHQRLLHRVEQLEKENAGLSAKVSLLSETLQAWKAPRAYADEPAAAETLMHSDLNLEQSPEIHSENEQAALLSASSMNIKERYHEVFRLYEQGKSTEYIARTLSMNKGELQLILQLGQQEASMRA</sequence>
<name>A0A172TKX3_9BACL</name>
<dbReference type="PATRIC" id="fig|1178515.4.peg.3252"/>
<evidence type="ECO:0000313" key="3">
    <source>
        <dbReference type="Proteomes" id="UP000076927"/>
    </source>
</evidence>
<protein>
    <submittedName>
        <fullName evidence="2">Uncharacterized protein</fullName>
    </submittedName>
</protein>
<keyword evidence="1" id="KW-0175">Coiled coil</keyword>
<dbReference type="Proteomes" id="UP000076927">
    <property type="component" value="Chromosome"/>
</dbReference>
<keyword evidence="3" id="KW-1185">Reference proteome</keyword>
<dbReference type="STRING" id="1178515.SY83_16175"/>
<evidence type="ECO:0000313" key="2">
    <source>
        <dbReference type="EMBL" id="ANE47564.1"/>
    </source>
</evidence>
<reference evidence="2 3" key="1">
    <citation type="submission" date="2015-01" db="EMBL/GenBank/DDBJ databases">
        <title>Paenibacillus swuensis/DY6/whole genome sequencing.</title>
        <authorList>
            <person name="Kim M.K."/>
            <person name="Srinivasan S."/>
            <person name="Lee J.-J."/>
        </authorList>
    </citation>
    <scope>NUCLEOTIDE SEQUENCE [LARGE SCALE GENOMIC DNA]</scope>
    <source>
        <strain evidence="2 3">DY6</strain>
    </source>
</reference>
<feature type="coiled-coil region" evidence="1">
    <location>
        <begin position="45"/>
        <end position="97"/>
    </location>
</feature>
<dbReference type="EMBL" id="CP011388">
    <property type="protein sequence ID" value="ANE47564.1"/>
    <property type="molecule type" value="Genomic_DNA"/>
</dbReference>
<accession>A0A172TKX3</accession>
<organism evidence="2 3">
    <name type="scientific">Paenibacillus swuensis</name>
    <dbReference type="NCBI Taxonomy" id="1178515"/>
    <lineage>
        <taxon>Bacteria</taxon>
        <taxon>Bacillati</taxon>
        <taxon>Bacillota</taxon>
        <taxon>Bacilli</taxon>
        <taxon>Bacillales</taxon>
        <taxon>Paenibacillaceae</taxon>
        <taxon>Paenibacillus</taxon>
    </lineage>
</organism>
<proteinExistence type="predicted"/>
<dbReference type="KEGG" id="pswu:SY83_16175"/>
<dbReference type="AlphaFoldDB" id="A0A172TKX3"/>
<dbReference type="OrthoDB" id="1682562at2"/>
<dbReference type="InterPro" id="IPR046118">
    <property type="entry name" value="DUF6115"/>
</dbReference>
<dbReference type="Pfam" id="PF19610">
    <property type="entry name" value="DUF6115"/>
    <property type="match status" value="1"/>
</dbReference>
<gene>
    <name evidence="2" type="ORF">SY83_16175</name>
</gene>
<evidence type="ECO:0000256" key="1">
    <source>
        <dbReference type="SAM" id="Coils"/>
    </source>
</evidence>